<evidence type="ECO:0000256" key="1">
    <source>
        <dbReference type="ARBA" id="ARBA00004127"/>
    </source>
</evidence>
<dbReference type="InterPro" id="IPR031926">
    <property type="entry name" value="TMEM135_N"/>
</dbReference>
<dbReference type="PANTHER" id="PTHR12459">
    <property type="entry name" value="TRANSMEMBRANE PROTEIN 135-RELATED"/>
    <property type="match status" value="1"/>
</dbReference>
<reference evidence="8 9" key="1">
    <citation type="submission" date="2017-08" db="EMBL/GenBank/DDBJ databases">
        <title>Acidophilic green algal genome provides insights into adaptation to an acidic environment.</title>
        <authorList>
            <person name="Hirooka S."/>
            <person name="Hirose Y."/>
            <person name="Kanesaki Y."/>
            <person name="Higuchi S."/>
            <person name="Fujiwara T."/>
            <person name="Onuma R."/>
            <person name="Era A."/>
            <person name="Ohbayashi R."/>
            <person name="Uzuka A."/>
            <person name="Nozaki H."/>
            <person name="Yoshikawa H."/>
            <person name="Miyagishima S.Y."/>
        </authorList>
    </citation>
    <scope>NUCLEOTIDE SEQUENCE [LARGE SCALE GENOMIC DNA]</scope>
    <source>
        <strain evidence="8 9">NIES-2499</strain>
    </source>
</reference>
<dbReference type="Proteomes" id="UP000232323">
    <property type="component" value="Unassembled WGS sequence"/>
</dbReference>
<dbReference type="InterPro" id="IPR026749">
    <property type="entry name" value="Tmem135"/>
</dbReference>
<evidence type="ECO:0000256" key="6">
    <source>
        <dbReference type="SAM" id="Phobius"/>
    </source>
</evidence>
<name>A0A250XK30_9CHLO</name>
<keyword evidence="3 6" id="KW-0812">Transmembrane</keyword>
<feature type="transmembrane region" description="Helical" evidence="6">
    <location>
        <begin position="31"/>
        <end position="52"/>
    </location>
</feature>
<accession>A0A250XK30</accession>
<feature type="transmembrane region" description="Helical" evidence="6">
    <location>
        <begin position="72"/>
        <end position="92"/>
    </location>
</feature>
<evidence type="ECO:0000256" key="4">
    <source>
        <dbReference type="ARBA" id="ARBA00022989"/>
    </source>
</evidence>
<comment type="caution">
    <text evidence="8">The sequence shown here is derived from an EMBL/GenBank/DDBJ whole genome shotgun (WGS) entry which is preliminary data.</text>
</comment>
<dbReference type="Pfam" id="PF15982">
    <property type="entry name" value="TMEM135_C_rich"/>
    <property type="match status" value="1"/>
</dbReference>
<evidence type="ECO:0000313" key="8">
    <source>
        <dbReference type="EMBL" id="GAX83428.1"/>
    </source>
</evidence>
<dbReference type="EMBL" id="BEGY01000099">
    <property type="protein sequence ID" value="GAX83428.1"/>
    <property type="molecule type" value="Genomic_DNA"/>
</dbReference>
<evidence type="ECO:0000256" key="3">
    <source>
        <dbReference type="ARBA" id="ARBA00022692"/>
    </source>
</evidence>
<evidence type="ECO:0000259" key="7">
    <source>
        <dbReference type="Pfam" id="PF15982"/>
    </source>
</evidence>
<dbReference type="OrthoDB" id="291792at2759"/>
<dbReference type="GO" id="GO:0012505">
    <property type="term" value="C:endomembrane system"/>
    <property type="evidence" value="ECO:0007669"/>
    <property type="project" value="UniProtKB-SubCell"/>
</dbReference>
<feature type="domain" description="Transmembrane protein 135 N-terminal" evidence="7">
    <location>
        <begin position="252"/>
        <end position="373"/>
    </location>
</feature>
<dbReference type="AlphaFoldDB" id="A0A250XK30"/>
<feature type="transmembrane region" description="Helical" evidence="6">
    <location>
        <begin position="300"/>
        <end position="326"/>
    </location>
</feature>
<dbReference type="PANTHER" id="PTHR12459:SF15">
    <property type="entry name" value="TRANSMEMBRANE PROTEIN 135"/>
    <property type="match status" value="1"/>
</dbReference>
<sequence>MQTSTSASTSDVDFSEWHRAMLRIRTTCVRSALTGLILRGGLHVLSSMIFLLSKLRSSKKARKRALSWMDALIDTARFTALLGSMGGVYVLLDEGLSILLGKDRTSKWRSLIAGAAAGQLLRLTGSETKHYSLATYVMLRGLTLLVRSANREEKSSSLVHKLLALTRLEHGDTVLMCLSTSQIIYSFVMMPSTLPRSYIRFLTKQAAADSWVIKAMQELAVRNWSGIKPGHLQLLQGTPYAKLKPLTPCAYWHPGQSCPAHTVSVIPSSYLRALGVYVPVYLLPALLVHRQLLITKPYQIWPKIAVGIARSSLFLTVFVTLGFGALCAASNLAGTFTGPLIAGSVWLGGLATLLEKKSRRMELAMYCLSRALEAFGR</sequence>
<keyword evidence="5 6" id="KW-0472">Membrane</keyword>
<protein>
    <recommendedName>
        <fullName evidence="7">Transmembrane protein 135 N-terminal domain-containing protein</fullName>
    </recommendedName>
</protein>
<keyword evidence="9" id="KW-1185">Reference proteome</keyword>
<proteinExistence type="inferred from homology"/>
<gene>
    <name evidence="8" type="ORF">CEUSTIGMA_g10853.t1</name>
</gene>
<feature type="transmembrane region" description="Helical" evidence="6">
    <location>
        <begin position="332"/>
        <end position="354"/>
    </location>
</feature>
<comment type="similarity">
    <text evidence="2">Belongs to the TMEM135 family.</text>
</comment>
<evidence type="ECO:0000313" key="9">
    <source>
        <dbReference type="Proteomes" id="UP000232323"/>
    </source>
</evidence>
<evidence type="ECO:0000256" key="2">
    <source>
        <dbReference type="ARBA" id="ARBA00008924"/>
    </source>
</evidence>
<comment type="subcellular location">
    <subcellularLocation>
        <location evidence="1">Endomembrane system</location>
        <topology evidence="1">Multi-pass membrane protein</topology>
    </subcellularLocation>
</comment>
<organism evidence="8 9">
    <name type="scientific">Chlamydomonas eustigma</name>
    <dbReference type="NCBI Taxonomy" id="1157962"/>
    <lineage>
        <taxon>Eukaryota</taxon>
        <taxon>Viridiplantae</taxon>
        <taxon>Chlorophyta</taxon>
        <taxon>core chlorophytes</taxon>
        <taxon>Chlorophyceae</taxon>
        <taxon>CS clade</taxon>
        <taxon>Chlamydomonadales</taxon>
        <taxon>Chlamydomonadaceae</taxon>
        <taxon>Chlamydomonas</taxon>
    </lineage>
</organism>
<evidence type="ECO:0000256" key="5">
    <source>
        <dbReference type="ARBA" id="ARBA00023136"/>
    </source>
</evidence>
<keyword evidence="4 6" id="KW-1133">Transmembrane helix</keyword>